<dbReference type="AlphaFoldDB" id="A0A4Z2J8A1"/>
<proteinExistence type="predicted"/>
<dbReference type="EMBL" id="SRLO01000017">
    <property type="protein sequence ID" value="TNN86247.1"/>
    <property type="molecule type" value="Genomic_DNA"/>
</dbReference>
<comment type="caution">
    <text evidence="2">The sequence shown here is derived from an EMBL/GenBank/DDBJ whole genome shotgun (WGS) entry which is preliminary data.</text>
</comment>
<protein>
    <submittedName>
        <fullName evidence="2">Uncharacterized protein</fullName>
    </submittedName>
</protein>
<feature type="region of interest" description="Disordered" evidence="1">
    <location>
        <begin position="26"/>
        <end position="64"/>
    </location>
</feature>
<evidence type="ECO:0000313" key="2">
    <source>
        <dbReference type="EMBL" id="TNN86247.1"/>
    </source>
</evidence>
<sequence>MSVAPAAVEGLSLSLPLAAFLQMASPPAEEELESKGLSESKQELSPSCPGSPAEAWRAGDGAVEGASTAPPLLLLPGLASGSASTSDFLNA</sequence>
<organism evidence="2 3">
    <name type="scientific">Liparis tanakae</name>
    <name type="common">Tanaka's snailfish</name>
    <dbReference type="NCBI Taxonomy" id="230148"/>
    <lineage>
        <taxon>Eukaryota</taxon>
        <taxon>Metazoa</taxon>
        <taxon>Chordata</taxon>
        <taxon>Craniata</taxon>
        <taxon>Vertebrata</taxon>
        <taxon>Euteleostomi</taxon>
        <taxon>Actinopterygii</taxon>
        <taxon>Neopterygii</taxon>
        <taxon>Teleostei</taxon>
        <taxon>Neoteleostei</taxon>
        <taxon>Acanthomorphata</taxon>
        <taxon>Eupercaria</taxon>
        <taxon>Perciformes</taxon>
        <taxon>Cottioidei</taxon>
        <taxon>Cottales</taxon>
        <taxon>Liparidae</taxon>
        <taxon>Liparis</taxon>
    </lineage>
</organism>
<evidence type="ECO:0000313" key="3">
    <source>
        <dbReference type="Proteomes" id="UP000314294"/>
    </source>
</evidence>
<keyword evidence="3" id="KW-1185">Reference proteome</keyword>
<feature type="compositionally biased region" description="Basic and acidic residues" evidence="1">
    <location>
        <begin position="33"/>
        <end position="42"/>
    </location>
</feature>
<reference evidence="2 3" key="1">
    <citation type="submission" date="2019-03" db="EMBL/GenBank/DDBJ databases">
        <title>First draft genome of Liparis tanakae, snailfish: a comprehensive survey of snailfish specific genes.</title>
        <authorList>
            <person name="Kim W."/>
            <person name="Song I."/>
            <person name="Jeong J.-H."/>
            <person name="Kim D."/>
            <person name="Kim S."/>
            <person name="Ryu S."/>
            <person name="Song J.Y."/>
            <person name="Lee S.K."/>
        </authorList>
    </citation>
    <scope>NUCLEOTIDE SEQUENCE [LARGE SCALE GENOMIC DNA]</scope>
    <source>
        <tissue evidence="2">Muscle</tissue>
    </source>
</reference>
<name>A0A4Z2J8A1_9TELE</name>
<dbReference type="Proteomes" id="UP000314294">
    <property type="component" value="Unassembled WGS sequence"/>
</dbReference>
<evidence type="ECO:0000256" key="1">
    <source>
        <dbReference type="SAM" id="MobiDB-lite"/>
    </source>
</evidence>
<gene>
    <name evidence="2" type="ORF">EYF80_003664</name>
</gene>
<accession>A0A4Z2J8A1</accession>